<dbReference type="PRINTS" id="PR00036">
    <property type="entry name" value="HTHLACI"/>
</dbReference>
<evidence type="ECO:0000256" key="3">
    <source>
        <dbReference type="ARBA" id="ARBA00023163"/>
    </source>
</evidence>
<dbReference type="Pfam" id="PF00356">
    <property type="entry name" value="LacI"/>
    <property type="match status" value="1"/>
</dbReference>
<dbReference type="GO" id="GO:0000976">
    <property type="term" value="F:transcription cis-regulatory region binding"/>
    <property type="evidence" value="ECO:0007669"/>
    <property type="project" value="TreeGrafter"/>
</dbReference>
<dbReference type="PANTHER" id="PTHR30146">
    <property type="entry name" value="LACI-RELATED TRANSCRIPTIONAL REPRESSOR"/>
    <property type="match status" value="1"/>
</dbReference>
<dbReference type="HOGENOM" id="CLU_037628_6_3_5"/>
<name>A1B0W3_PARDP</name>
<dbReference type="GO" id="GO:0003700">
    <property type="term" value="F:DNA-binding transcription factor activity"/>
    <property type="evidence" value="ECO:0007669"/>
    <property type="project" value="TreeGrafter"/>
</dbReference>
<dbReference type="Gene3D" id="1.10.260.40">
    <property type="entry name" value="lambda repressor-like DNA-binding domains"/>
    <property type="match status" value="1"/>
</dbReference>
<dbReference type="SUPFAM" id="SSF47413">
    <property type="entry name" value="lambda repressor-like DNA-binding domains"/>
    <property type="match status" value="1"/>
</dbReference>
<evidence type="ECO:0000259" key="4">
    <source>
        <dbReference type="PROSITE" id="PS50932"/>
    </source>
</evidence>
<dbReference type="EnsemblBacteria" id="ABL69157">
    <property type="protein sequence ID" value="ABL69157"/>
    <property type="gene ID" value="Pden_1046"/>
</dbReference>
<keyword evidence="3" id="KW-0804">Transcription</keyword>
<evidence type="ECO:0000256" key="2">
    <source>
        <dbReference type="ARBA" id="ARBA00023125"/>
    </source>
</evidence>
<keyword evidence="6" id="KW-1185">Reference proteome</keyword>
<dbReference type="SUPFAM" id="SSF53822">
    <property type="entry name" value="Periplasmic binding protein-like I"/>
    <property type="match status" value="1"/>
</dbReference>
<gene>
    <name evidence="5" type="ordered locus">Pden_1046</name>
</gene>
<dbReference type="SMART" id="SM00354">
    <property type="entry name" value="HTH_LACI"/>
    <property type="match status" value="1"/>
</dbReference>
<protein>
    <submittedName>
        <fullName evidence="5">Transcriptional regulator, LacI family</fullName>
    </submittedName>
</protein>
<keyword evidence="2" id="KW-0238">DNA-binding</keyword>
<dbReference type="STRING" id="318586.Pden_1046"/>
<evidence type="ECO:0000313" key="6">
    <source>
        <dbReference type="Proteomes" id="UP000000361"/>
    </source>
</evidence>
<dbReference type="PROSITE" id="PS50932">
    <property type="entry name" value="HTH_LACI_2"/>
    <property type="match status" value="1"/>
</dbReference>
<dbReference type="PANTHER" id="PTHR30146:SF138">
    <property type="entry name" value="TRANSCRIPTIONAL REGULATORY PROTEIN"/>
    <property type="match status" value="1"/>
</dbReference>
<dbReference type="Pfam" id="PF13377">
    <property type="entry name" value="Peripla_BP_3"/>
    <property type="match status" value="1"/>
</dbReference>
<dbReference type="PROSITE" id="PS00356">
    <property type="entry name" value="HTH_LACI_1"/>
    <property type="match status" value="1"/>
</dbReference>
<dbReference type="KEGG" id="pde:Pden_1046"/>
<feature type="domain" description="HTH lacI-type" evidence="4">
    <location>
        <begin position="24"/>
        <end position="78"/>
    </location>
</feature>
<dbReference type="AlphaFoldDB" id="A1B0W3"/>
<dbReference type="InterPro" id="IPR010982">
    <property type="entry name" value="Lambda_DNA-bd_dom_sf"/>
</dbReference>
<dbReference type="InterPro" id="IPR000843">
    <property type="entry name" value="HTH_LacI"/>
</dbReference>
<dbReference type="Proteomes" id="UP000000361">
    <property type="component" value="Chromosome 1"/>
</dbReference>
<dbReference type="EMBL" id="CP000489">
    <property type="protein sequence ID" value="ABL69157.1"/>
    <property type="molecule type" value="Genomic_DNA"/>
</dbReference>
<dbReference type="CDD" id="cd01392">
    <property type="entry name" value="HTH_LacI"/>
    <property type="match status" value="1"/>
</dbReference>
<accession>A1B0W3</accession>
<evidence type="ECO:0000256" key="1">
    <source>
        <dbReference type="ARBA" id="ARBA00023015"/>
    </source>
</evidence>
<evidence type="ECO:0000313" key="5">
    <source>
        <dbReference type="EMBL" id="ABL69157.1"/>
    </source>
</evidence>
<sequence>MQQTGEKLLAKPKSQAIQARRIRPTIHDVAKAAGVSIATVSRALNSPDSVRKELRERVVAAADSMDYMADSVGKALRRQRTQIISTMLPRLADPLFSAVASAIQETLEENGYLGFVQTSGFDNSNLFDRAKRLIEHGTEGLIIFGRIDDQRLLDYCRAHQLPLLSAYSYFEKSEVPTIGFDNYLATRQLVEMLHTLGHSRIAMISGSDKGNDRQQSRIRAFRDINAELGQEPVIEFTHMDFDMADGGAALRRIMENHPETTALICNRCVIAFSVMVEARRLGITVPEHLSLTGFDDIDYAALFDPSLTTVAVPSEKIGRAAAKAMIARLETGAPLGSRRFETEVILRRSVARPRTTA</sequence>
<proteinExistence type="predicted"/>
<keyword evidence="1" id="KW-0805">Transcription regulation</keyword>
<dbReference type="eggNOG" id="COG1609">
    <property type="taxonomic scope" value="Bacteria"/>
</dbReference>
<reference evidence="6" key="1">
    <citation type="submission" date="2006-12" db="EMBL/GenBank/DDBJ databases">
        <title>Complete sequence of chromosome 1 of Paracoccus denitrificans PD1222.</title>
        <authorList>
            <person name="Copeland A."/>
            <person name="Lucas S."/>
            <person name="Lapidus A."/>
            <person name="Barry K."/>
            <person name="Detter J.C."/>
            <person name="Glavina del Rio T."/>
            <person name="Hammon N."/>
            <person name="Israni S."/>
            <person name="Dalin E."/>
            <person name="Tice H."/>
            <person name="Pitluck S."/>
            <person name="Munk A.C."/>
            <person name="Brettin T."/>
            <person name="Bruce D."/>
            <person name="Han C."/>
            <person name="Tapia R."/>
            <person name="Gilna P."/>
            <person name="Schmutz J."/>
            <person name="Larimer F."/>
            <person name="Land M."/>
            <person name="Hauser L."/>
            <person name="Kyrpides N."/>
            <person name="Lykidis A."/>
            <person name="Spiro S."/>
            <person name="Richardson D.J."/>
            <person name="Moir J.W.B."/>
            <person name="Ferguson S.J."/>
            <person name="van Spanning R.J.M."/>
            <person name="Richardson P."/>
        </authorList>
    </citation>
    <scope>NUCLEOTIDE SEQUENCE [LARGE SCALE GENOMIC DNA]</scope>
    <source>
        <strain evidence="6">Pd 1222</strain>
    </source>
</reference>
<organism evidence="5 6">
    <name type="scientific">Paracoccus denitrificans (strain Pd 1222)</name>
    <dbReference type="NCBI Taxonomy" id="318586"/>
    <lineage>
        <taxon>Bacteria</taxon>
        <taxon>Pseudomonadati</taxon>
        <taxon>Pseudomonadota</taxon>
        <taxon>Alphaproteobacteria</taxon>
        <taxon>Rhodobacterales</taxon>
        <taxon>Paracoccaceae</taxon>
        <taxon>Paracoccus</taxon>
    </lineage>
</organism>
<dbReference type="Gene3D" id="3.40.50.2300">
    <property type="match status" value="2"/>
</dbReference>
<dbReference type="InterPro" id="IPR028082">
    <property type="entry name" value="Peripla_BP_I"/>
</dbReference>
<dbReference type="InterPro" id="IPR046335">
    <property type="entry name" value="LacI/GalR-like_sensor"/>
</dbReference>